<protein>
    <recommendedName>
        <fullName evidence="2">Nudix hydrolase domain-containing protein</fullName>
    </recommendedName>
</protein>
<dbReference type="InterPro" id="IPR000086">
    <property type="entry name" value="NUDIX_hydrolase_dom"/>
</dbReference>
<name>A0AA38LTU5_9TREE</name>
<dbReference type="Pfam" id="PF00293">
    <property type="entry name" value="NUDIX"/>
    <property type="match status" value="1"/>
</dbReference>
<feature type="domain" description="Nudix hydrolase" evidence="2">
    <location>
        <begin position="113"/>
        <end position="178"/>
    </location>
</feature>
<accession>A0AA38LTU5</accession>
<evidence type="ECO:0000313" key="4">
    <source>
        <dbReference type="Proteomes" id="UP001164286"/>
    </source>
</evidence>
<dbReference type="RefSeq" id="XP_052944800.1">
    <property type="nucleotide sequence ID" value="XM_053088527.1"/>
</dbReference>
<reference evidence="3" key="1">
    <citation type="journal article" date="2022" name="G3 (Bethesda)">
        <title>High quality genome of the basidiomycete yeast Dioszegia hungarica PDD-24b-2 isolated from cloud water.</title>
        <authorList>
            <person name="Jarrige D."/>
            <person name="Haridas S."/>
            <person name="Bleykasten-Grosshans C."/>
            <person name="Joly M."/>
            <person name="Nadalig T."/>
            <person name="Sancelme M."/>
            <person name="Vuilleumier S."/>
            <person name="Grigoriev I.V."/>
            <person name="Amato P."/>
            <person name="Bringel F."/>
        </authorList>
    </citation>
    <scope>NUCLEOTIDE SEQUENCE</scope>
    <source>
        <strain evidence="3">PDD-24b-2</strain>
    </source>
</reference>
<dbReference type="AlphaFoldDB" id="A0AA38LTU5"/>
<dbReference type="GeneID" id="77727732"/>
<comment type="caution">
    <text evidence="3">The sequence shown here is derived from an EMBL/GenBank/DDBJ whole genome shotgun (WGS) entry which is preliminary data.</text>
</comment>
<dbReference type="Proteomes" id="UP001164286">
    <property type="component" value="Unassembled WGS sequence"/>
</dbReference>
<sequence>MATDPSEASADTVVIGEPMPNAGYSNQTDIVVPTGSPTGSELSQWVWNAYANPLPERLSRKRVWGNKKRQVVEDEFDWPEKEGSNKNKTAYTFLRNDVPTSKGTINEELEAGSVSVLNIIRDKGGLGKPKIIAVGQKRTPISRFTFAEFPGGKVNDEDESILHSAVRENHEETGLPDVFDISNDSEKDRWRLVNSRVPKATYNSNSGQVAIGGSGSKLAILEWETDGSINTDRDLPALTKLSPGEKARRLKRFVYPLVSDRSEPMPTSVGSTLVEAAA</sequence>
<dbReference type="EMBL" id="JAKWFO010000005">
    <property type="protein sequence ID" value="KAI9635023.1"/>
    <property type="molecule type" value="Genomic_DNA"/>
</dbReference>
<keyword evidence="4" id="KW-1185">Reference proteome</keyword>
<feature type="region of interest" description="Disordered" evidence="1">
    <location>
        <begin position="16"/>
        <end position="38"/>
    </location>
</feature>
<organism evidence="3 4">
    <name type="scientific">Dioszegia hungarica</name>
    <dbReference type="NCBI Taxonomy" id="4972"/>
    <lineage>
        <taxon>Eukaryota</taxon>
        <taxon>Fungi</taxon>
        <taxon>Dikarya</taxon>
        <taxon>Basidiomycota</taxon>
        <taxon>Agaricomycotina</taxon>
        <taxon>Tremellomycetes</taxon>
        <taxon>Tremellales</taxon>
        <taxon>Bulleribasidiaceae</taxon>
        <taxon>Dioszegia</taxon>
    </lineage>
</organism>
<gene>
    <name evidence="3" type="ORF">MKK02DRAFT_32545</name>
</gene>
<dbReference type="SUPFAM" id="SSF55811">
    <property type="entry name" value="Nudix"/>
    <property type="match status" value="1"/>
</dbReference>
<proteinExistence type="predicted"/>
<dbReference type="Gene3D" id="3.90.79.10">
    <property type="entry name" value="Nucleoside Triphosphate Pyrophosphohydrolase"/>
    <property type="match status" value="1"/>
</dbReference>
<evidence type="ECO:0000256" key="1">
    <source>
        <dbReference type="SAM" id="MobiDB-lite"/>
    </source>
</evidence>
<evidence type="ECO:0000259" key="2">
    <source>
        <dbReference type="Pfam" id="PF00293"/>
    </source>
</evidence>
<evidence type="ECO:0000313" key="3">
    <source>
        <dbReference type="EMBL" id="KAI9635023.1"/>
    </source>
</evidence>
<dbReference type="InterPro" id="IPR015797">
    <property type="entry name" value="NUDIX_hydrolase-like_dom_sf"/>
</dbReference>
<feature type="compositionally biased region" description="Polar residues" evidence="1">
    <location>
        <begin position="23"/>
        <end position="38"/>
    </location>
</feature>